<dbReference type="PANTHER" id="PTHR30408:SF12">
    <property type="entry name" value="TYPE I RESTRICTION ENZYME MJAVIII SPECIFICITY SUBUNIT"/>
    <property type="match status" value="1"/>
</dbReference>
<dbReference type="AlphaFoldDB" id="A0A420EHF8"/>
<protein>
    <submittedName>
        <fullName evidence="5">Restriction endonuclease subunit S</fullName>
    </submittedName>
</protein>
<dbReference type="InterPro" id="IPR044946">
    <property type="entry name" value="Restrct_endonuc_typeI_TRD_sf"/>
</dbReference>
<evidence type="ECO:0000256" key="2">
    <source>
        <dbReference type="ARBA" id="ARBA00022747"/>
    </source>
</evidence>
<gene>
    <name evidence="5" type="ORF">DBZ36_06930</name>
</gene>
<dbReference type="EMBL" id="RAQO01000004">
    <property type="protein sequence ID" value="RKF20171.1"/>
    <property type="molecule type" value="Genomic_DNA"/>
</dbReference>
<dbReference type="NCBIfam" id="NF047740">
    <property type="entry name" value="antiphage_MADS5"/>
    <property type="match status" value="1"/>
</dbReference>
<keyword evidence="6" id="KW-1185">Reference proteome</keyword>
<dbReference type="Proteomes" id="UP000286482">
    <property type="component" value="Unassembled WGS sequence"/>
</dbReference>
<organism evidence="5 6">
    <name type="scientific">Alginatibacterium sediminis</name>
    <dbReference type="NCBI Taxonomy" id="2164068"/>
    <lineage>
        <taxon>Bacteria</taxon>
        <taxon>Pseudomonadati</taxon>
        <taxon>Pseudomonadota</taxon>
        <taxon>Gammaproteobacteria</taxon>
        <taxon>Alteromonadales</taxon>
        <taxon>Alteromonadaceae</taxon>
        <taxon>Alginatibacterium</taxon>
    </lineage>
</organism>
<keyword evidence="5" id="KW-0255">Endonuclease</keyword>
<dbReference type="SUPFAM" id="SSF116734">
    <property type="entry name" value="DNA methylase specificity domain"/>
    <property type="match status" value="2"/>
</dbReference>
<dbReference type="PANTHER" id="PTHR30408">
    <property type="entry name" value="TYPE-1 RESTRICTION ENZYME ECOKI SPECIFICITY PROTEIN"/>
    <property type="match status" value="1"/>
</dbReference>
<dbReference type="InterPro" id="IPR052021">
    <property type="entry name" value="Type-I_RS_S_subunit"/>
</dbReference>
<dbReference type="GO" id="GO:0004519">
    <property type="term" value="F:endonuclease activity"/>
    <property type="evidence" value="ECO:0007669"/>
    <property type="project" value="UniProtKB-KW"/>
</dbReference>
<keyword evidence="5" id="KW-0540">Nuclease</keyword>
<comment type="similarity">
    <text evidence="1">Belongs to the type-I restriction system S methylase family.</text>
</comment>
<evidence type="ECO:0000259" key="4">
    <source>
        <dbReference type="Pfam" id="PF01420"/>
    </source>
</evidence>
<dbReference type="Pfam" id="PF01420">
    <property type="entry name" value="Methylase_S"/>
    <property type="match status" value="1"/>
</dbReference>
<evidence type="ECO:0000256" key="1">
    <source>
        <dbReference type="ARBA" id="ARBA00010923"/>
    </source>
</evidence>
<feature type="domain" description="Type I restriction modification DNA specificity" evidence="4">
    <location>
        <begin position="273"/>
        <end position="438"/>
    </location>
</feature>
<evidence type="ECO:0000256" key="3">
    <source>
        <dbReference type="ARBA" id="ARBA00023125"/>
    </source>
</evidence>
<proteinExistence type="inferred from homology"/>
<evidence type="ECO:0000313" key="5">
    <source>
        <dbReference type="EMBL" id="RKF20171.1"/>
    </source>
</evidence>
<keyword evidence="5" id="KW-0378">Hydrolase</keyword>
<reference evidence="5 6" key="1">
    <citation type="submission" date="2018-09" db="EMBL/GenBank/DDBJ databases">
        <authorList>
            <person name="Wang Z."/>
        </authorList>
    </citation>
    <scope>NUCLEOTIDE SEQUENCE [LARGE SCALE GENOMIC DNA]</scope>
    <source>
        <strain evidence="5 6">ALS 81</strain>
    </source>
</reference>
<comment type="caution">
    <text evidence="5">The sequence shown here is derived from an EMBL/GenBank/DDBJ whole genome shotgun (WGS) entry which is preliminary data.</text>
</comment>
<name>A0A420EHF8_9ALTE</name>
<keyword evidence="2" id="KW-0680">Restriction system</keyword>
<keyword evidence="3" id="KW-0238">DNA-binding</keyword>
<dbReference type="OrthoDB" id="9798929at2"/>
<dbReference type="Gene3D" id="3.90.220.20">
    <property type="entry name" value="DNA methylase specificity domains"/>
    <property type="match status" value="2"/>
</dbReference>
<accession>A0A420EHF8</accession>
<dbReference type="GO" id="GO:0003677">
    <property type="term" value="F:DNA binding"/>
    <property type="evidence" value="ECO:0007669"/>
    <property type="project" value="UniProtKB-KW"/>
</dbReference>
<dbReference type="InterPro" id="IPR000055">
    <property type="entry name" value="Restrct_endonuc_typeI_TRD"/>
</dbReference>
<dbReference type="RefSeq" id="WP_120354176.1">
    <property type="nucleotide sequence ID" value="NZ_RAQO01000004.1"/>
</dbReference>
<sequence length="461" mass="51978">MKIKTIFSHWIKDESYRLDCPPYVAGAIESKQRIKDLKVKKIPLGKLVIENKGLYKGKMIKRTFVDSIKDGVPFLTTSGMLRFDLRPIPNLVKSTAQTDKECFISEGTTLISAAGTIGNMTFVRKDMENIFACGDILKVIPNSEKIAPGYLYTYLSSKYGLPQVTQGTYGSIVQHLDPKQIIDLSIPIFDKEDENAISRYMHKASDSRAKAQQLLLESRRKLSGIIGFDVISASDSQSLTTVASSKSLINRLDSHYYSDRYLKLRKCITSNTNEFCKLEDVAEVFIPNIFKRQYAIEKQFGIPYITGADVFKISPSSERYLMTSVVEKNRLQLEKGMILIQEAGQLGGLIGRSVFVGENLSNFSCSNNMIRVKGNEPLDSYYLFALLSLPEFEVLIAAEAAGSSIPHIEEKRVKNLNVYWPNKAIRDDIASKVKEAIDLIDKGHENEDMAYKYLDKLVMEY</sequence>
<dbReference type="GO" id="GO:0009307">
    <property type="term" value="P:DNA restriction-modification system"/>
    <property type="evidence" value="ECO:0007669"/>
    <property type="project" value="UniProtKB-KW"/>
</dbReference>
<evidence type="ECO:0000313" key="6">
    <source>
        <dbReference type="Proteomes" id="UP000286482"/>
    </source>
</evidence>